<dbReference type="InterPro" id="IPR001660">
    <property type="entry name" value="SAM"/>
</dbReference>
<dbReference type="PROSITE" id="PS50105">
    <property type="entry name" value="SAM_DOMAIN"/>
    <property type="match status" value="1"/>
</dbReference>
<comment type="caution">
    <text evidence="4">The sequence shown here is derived from an EMBL/GenBank/DDBJ whole genome shotgun (WGS) entry which is preliminary data.</text>
</comment>
<evidence type="ECO:0000313" key="4">
    <source>
        <dbReference type="EMBL" id="KAL3234261.1"/>
    </source>
</evidence>
<dbReference type="Proteomes" id="UP001623330">
    <property type="component" value="Unassembled WGS sequence"/>
</dbReference>
<gene>
    <name evidence="4" type="ORF">RNJ44_03023</name>
</gene>
<feature type="domain" description="SAM" evidence="2">
    <location>
        <begin position="19"/>
        <end position="86"/>
    </location>
</feature>
<evidence type="ECO:0000259" key="3">
    <source>
        <dbReference type="PROSITE" id="PS50200"/>
    </source>
</evidence>
<keyword evidence="5" id="KW-1185">Reference proteome</keyword>
<accession>A0ABR4NYK4</accession>
<dbReference type="SMART" id="SM00314">
    <property type="entry name" value="RA"/>
    <property type="match status" value="1"/>
</dbReference>
<dbReference type="InterPro" id="IPR029071">
    <property type="entry name" value="Ubiquitin-like_domsf"/>
</dbReference>
<protein>
    <submittedName>
        <fullName evidence="4">Protein STE50</fullName>
    </submittedName>
</protein>
<name>A0ABR4NYK4_9SACH</name>
<feature type="compositionally biased region" description="Polar residues" evidence="1">
    <location>
        <begin position="199"/>
        <end position="208"/>
    </location>
</feature>
<dbReference type="InterPro" id="IPR013761">
    <property type="entry name" value="SAM/pointed_sf"/>
</dbReference>
<evidence type="ECO:0000259" key="2">
    <source>
        <dbReference type="PROSITE" id="PS50105"/>
    </source>
</evidence>
<feature type="compositionally biased region" description="Basic and acidic residues" evidence="1">
    <location>
        <begin position="163"/>
        <end position="180"/>
    </location>
</feature>
<proteinExistence type="predicted"/>
<dbReference type="SUPFAM" id="SSF47769">
    <property type="entry name" value="SAM/Pointed domain"/>
    <property type="match status" value="1"/>
</dbReference>
<dbReference type="Gene3D" id="3.10.20.90">
    <property type="entry name" value="Phosphatidylinositol 3-kinase Catalytic Subunit, Chain A, domain 1"/>
    <property type="match status" value="1"/>
</dbReference>
<dbReference type="Pfam" id="PF09235">
    <property type="entry name" value="SAM_Ste50p"/>
    <property type="match status" value="1"/>
</dbReference>
<dbReference type="InterPro" id="IPR000159">
    <property type="entry name" value="RA_dom"/>
</dbReference>
<feature type="domain" description="Ras-associating" evidence="3">
    <location>
        <begin position="211"/>
        <end position="290"/>
    </location>
</feature>
<feature type="compositionally biased region" description="Low complexity" evidence="1">
    <location>
        <begin position="142"/>
        <end position="157"/>
    </location>
</feature>
<dbReference type="CDD" id="cd01786">
    <property type="entry name" value="RA_STE50"/>
    <property type="match status" value="1"/>
</dbReference>
<evidence type="ECO:0000313" key="5">
    <source>
        <dbReference type="Proteomes" id="UP001623330"/>
    </source>
</evidence>
<dbReference type="Pfam" id="PF00788">
    <property type="entry name" value="RA"/>
    <property type="match status" value="1"/>
</dbReference>
<dbReference type="InterPro" id="IPR015316">
    <property type="entry name" value="SAM_Ste50"/>
</dbReference>
<feature type="region of interest" description="Disordered" evidence="1">
    <location>
        <begin position="136"/>
        <end position="212"/>
    </location>
</feature>
<dbReference type="SUPFAM" id="SSF54236">
    <property type="entry name" value="Ubiquitin-like"/>
    <property type="match status" value="1"/>
</dbReference>
<dbReference type="Gene3D" id="1.10.150.50">
    <property type="entry name" value="Transcription Factor, Ets-1"/>
    <property type="match status" value="1"/>
</dbReference>
<dbReference type="PROSITE" id="PS50200">
    <property type="entry name" value="RA"/>
    <property type="match status" value="1"/>
</dbReference>
<feature type="compositionally biased region" description="Polar residues" evidence="1">
    <location>
        <begin position="181"/>
        <end position="192"/>
    </location>
</feature>
<sequence>MTETLRREVPIPRDNFVVWSTEDVVQWCIVNLDVNVDDVLCSNIRDNDIAGDVLSQLTLEDCKELTNGDLKKAVRLKLSISKLIEDHKEKDNVQEEDIVVVLKNLYTAVSQKLADYQTQYAGLRTDMLEIMRKSNSGENTLTTGSPQSTTPGSGSKPANSRLEYFDQNHRYSRSRSRERPTLQQNKSSQTNFKGGEFAGSSSQLQTVKPASPAEPFKQLKASKEDSCERILKNAMMRHNLNDQDWKQYVLVISYGDQERILDLNEKPVVIFKNLKRQGLHPSIMLRRRGDFEEVGMFNGLSAADITPGGRL</sequence>
<reference evidence="4 5" key="1">
    <citation type="submission" date="2024-05" db="EMBL/GenBank/DDBJ databases">
        <title>Long read based assembly of the Candida bracarensis genome reveals expanded adhesin content.</title>
        <authorList>
            <person name="Marcet-Houben M."/>
            <person name="Ksiezopolska E."/>
            <person name="Gabaldon T."/>
        </authorList>
    </citation>
    <scope>NUCLEOTIDE SEQUENCE [LARGE SCALE GENOMIC DNA]</scope>
    <source>
        <strain evidence="4 5">CBM6</strain>
    </source>
</reference>
<organism evidence="4 5">
    <name type="scientific">Nakaseomyces bracarensis</name>
    <dbReference type="NCBI Taxonomy" id="273131"/>
    <lineage>
        <taxon>Eukaryota</taxon>
        <taxon>Fungi</taxon>
        <taxon>Dikarya</taxon>
        <taxon>Ascomycota</taxon>
        <taxon>Saccharomycotina</taxon>
        <taxon>Saccharomycetes</taxon>
        <taxon>Saccharomycetales</taxon>
        <taxon>Saccharomycetaceae</taxon>
        <taxon>Nakaseomyces</taxon>
    </lineage>
</organism>
<evidence type="ECO:0000256" key="1">
    <source>
        <dbReference type="SAM" id="MobiDB-lite"/>
    </source>
</evidence>
<dbReference type="EMBL" id="JBEVYD010000003">
    <property type="protein sequence ID" value="KAL3234261.1"/>
    <property type="molecule type" value="Genomic_DNA"/>
</dbReference>